<accession>A0AAW4W2N8</accession>
<comment type="caution">
    <text evidence="2">The sequence shown here is derived from an EMBL/GenBank/DDBJ whole genome shotgun (WGS) entry which is preliminary data.</text>
</comment>
<sequence length="487" mass="57265">MSEFSDYLKELIHSKENISTNSLIKYCNIDRSTMYKIINGTRRPPKREIFIKMAKFFQLTPSEYQKFSKTYQLSLTSPNYYYRRKSVEEFLIHFPDICSVKSRISVNEPLNDVLEKNLENTSCFPLHTEFEINHILRIIFAKESSIKNGLIQLLLQPNNKFLFSLLASMNFPDSLEIRHIFCLNKTDSLTTDNKSCNLEYLKTIFPLYSQSLYYQTYCFYDNVHSHFYNMNIFPYLILTTDYAVSLSSDFQSGIFFKDINLVSQFHKLYNSIQEKCFLLFQVSHMTPKNLSFLNSITVQTAPNYILQPESCFTPFISEKIIENALRSQIPNREQILPMIKCFFKEAIHTIKDQDMHIYFTENGIEHFIYTGCLCEIPYEFARPFLPEERLLMLKALLPYCLSGHYHLLKKPLDQLPINLHLCVNTQSGYLSFENSNGQTMYLLINEPGFLSIFIDYIENLNNEYNSYIATPEETANFIKKEIEKLEL</sequence>
<feature type="domain" description="HTH cro/C1-type" evidence="1">
    <location>
        <begin position="25"/>
        <end position="64"/>
    </location>
</feature>
<dbReference type="Proteomes" id="UP001198612">
    <property type="component" value="Unassembled WGS sequence"/>
</dbReference>
<dbReference type="SUPFAM" id="SSF47413">
    <property type="entry name" value="lambda repressor-like DNA-binding domains"/>
    <property type="match status" value="1"/>
</dbReference>
<dbReference type="Gene3D" id="1.10.260.40">
    <property type="entry name" value="lambda repressor-like DNA-binding domains"/>
    <property type="match status" value="1"/>
</dbReference>
<dbReference type="InterPro" id="IPR001387">
    <property type="entry name" value="Cro/C1-type_HTH"/>
</dbReference>
<keyword evidence="3" id="KW-1185">Reference proteome</keyword>
<dbReference type="RefSeq" id="WP_044961884.1">
    <property type="nucleotide sequence ID" value="NZ_JAJEQQ010000009.1"/>
</dbReference>
<dbReference type="PROSITE" id="PS50943">
    <property type="entry name" value="HTH_CROC1"/>
    <property type="match status" value="1"/>
</dbReference>
<reference evidence="2 3" key="1">
    <citation type="submission" date="2021-10" db="EMBL/GenBank/DDBJ databases">
        <title>Anaerobic single-cell dispensing facilitates the cultivation of human gut bacteria.</title>
        <authorList>
            <person name="Afrizal A."/>
        </authorList>
    </citation>
    <scope>NUCLEOTIDE SEQUENCE [LARGE SCALE GENOMIC DNA]</scope>
    <source>
        <strain evidence="2 3">CLA-AA-H217</strain>
    </source>
</reference>
<evidence type="ECO:0000313" key="2">
    <source>
        <dbReference type="EMBL" id="MCC2227621.1"/>
    </source>
</evidence>
<dbReference type="EMBL" id="JAJEQQ010000009">
    <property type="protein sequence ID" value="MCC2227621.1"/>
    <property type="molecule type" value="Genomic_DNA"/>
</dbReference>
<gene>
    <name evidence="2" type="ORF">LKD40_07390</name>
</gene>
<proteinExistence type="predicted"/>
<dbReference type="InterPro" id="IPR010982">
    <property type="entry name" value="Lambda_DNA-bd_dom_sf"/>
</dbReference>
<dbReference type="CDD" id="cd00093">
    <property type="entry name" value="HTH_XRE"/>
    <property type="match status" value="1"/>
</dbReference>
<evidence type="ECO:0000259" key="1">
    <source>
        <dbReference type="PROSITE" id="PS50943"/>
    </source>
</evidence>
<dbReference type="AlphaFoldDB" id="A0AAW4W2N8"/>
<protein>
    <submittedName>
        <fullName evidence="2">Helix-turn-helix domain-containing protein</fullName>
    </submittedName>
</protein>
<organism evidence="2 3">
    <name type="scientific">Blautia fusiformis</name>
    <dbReference type="NCBI Taxonomy" id="2881264"/>
    <lineage>
        <taxon>Bacteria</taxon>
        <taxon>Bacillati</taxon>
        <taxon>Bacillota</taxon>
        <taxon>Clostridia</taxon>
        <taxon>Lachnospirales</taxon>
        <taxon>Lachnospiraceae</taxon>
        <taxon>Blautia</taxon>
    </lineage>
</organism>
<dbReference type="GO" id="GO:0003677">
    <property type="term" value="F:DNA binding"/>
    <property type="evidence" value="ECO:0007669"/>
    <property type="project" value="InterPro"/>
</dbReference>
<evidence type="ECO:0000313" key="3">
    <source>
        <dbReference type="Proteomes" id="UP001198612"/>
    </source>
</evidence>
<name>A0AAW4W2N8_9FIRM</name>